<dbReference type="Proteomes" id="UP001596258">
    <property type="component" value="Unassembled WGS sequence"/>
</dbReference>
<dbReference type="EMBL" id="JBHSSO010000068">
    <property type="protein sequence ID" value="MFC6290527.1"/>
    <property type="molecule type" value="Genomic_DNA"/>
</dbReference>
<evidence type="ECO:0000313" key="1">
    <source>
        <dbReference type="EMBL" id="MFC6290527.1"/>
    </source>
</evidence>
<dbReference type="RefSeq" id="WP_125576172.1">
    <property type="nucleotide sequence ID" value="NZ_JBHSSO010000068.1"/>
</dbReference>
<comment type="caution">
    <text evidence="1">The sequence shown here is derived from an EMBL/GenBank/DDBJ whole genome shotgun (WGS) entry which is preliminary data.</text>
</comment>
<organism evidence="1 2">
    <name type="scientific">Levilactobacillus angrenensis</name>
    <dbReference type="NCBI Taxonomy" id="2486020"/>
    <lineage>
        <taxon>Bacteria</taxon>
        <taxon>Bacillati</taxon>
        <taxon>Bacillota</taxon>
        <taxon>Bacilli</taxon>
        <taxon>Lactobacillales</taxon>
        <taxon>Lactobacillaceae</taxon>
        <taxon>Levilactobacillus</taxon>
    </lineage>
</organism>
<gene>
    <name evidence="1" type="ORF">ACFP1M_10125</name>
</gene>
<evidence type="ECO:0000313" key="2">
    <source>
        <dbReference type="Proteomes" id="UP001596258"/>
    </source>
</evidence>
<sequence>MAEVLTILQEFDVFGNGDASPYGIDTPKINAQFVGVAPAVAFDVHNQPKLARANERKLRDIEKAIRAQFQTQLNTLGGPDLAENLDVIQRLIVTFKDRLEQDLLVPEQLELESLTTSGEWLTYWQDEAPLVRAKEQQRTNLPKDF</sequence>
<proteinExistence type="predicted"/>
<name>A0ABW1UAT2_9LACO</name>
<protein>
    <submittedName>
        <fullName evidence="1">Uncharacterized protein</fullName>
    </submittedName>
</protein>
<accession>A0ABW1UAT2</accession>
<reference evidence="2" key="1">
    <citation type="journal article" date="2019" name="Int. J. Syst. Evol. Microbiol.">
        <title>The Global Catalogue of Microorganisms (GCM) 10K type strain sequencing project: providing services to taxonomists for standard genome sequencing and annotation.</title>
        <authorList>
            <consortium name="The Broad Institute Genomics Platform"/>
            <consortium name="The Broad Institute Genome Sequencing Center for Infectious Disease"/>
            <person name="Wu L."/>
            <person name="Ma J."/>
        </authorList>
    </citation>
    <scope>NUCLEOTIDE SEQUENCE [LARGE SCALE GENOMIC DNA]</scope>
    <source>
        <strain evidence="2">CCM 8893</strain>
    </source>
</reference>
<keyword evidence="2" id="KW-1185">Reference proteome</keyword>